<reference evidence="1" key="1">
    <citation type="submission" date="2021-03" db="EMBL/GenBank/DDBJ databases">
        <title>Evolutionary priming and transition to the ectomycorrhizal habit in an iconic lineage of mushroom-forming fungi: is preadaptation a requirement?</title>
        <authorList>
            <consortium name="DOE Joint Genome Institute"/>
            <person name="Looney B.P."/>
            <person name="Miyauchi S."/>
            <person name="Morin E."/>
            <person name="Drula E."/>
            <person name="Courty P.E."/>
            <person name="Chicoki N."/>
            <person name="Fauchery L."/>
            <person name="Kohler A."/>
            <person name="Kuo A."/>
            <person name="LaButti K."/>
            <person name="Pangilinan J."/>
            <person name="Lipzen A."/>
            <person name="Riley R."/>
            <person name="Andreopoulos W."/>
            <person name="He G."/>
            <person name="Johnson J."/>
            <person name="Barry K.W."/>
            <person name="Grigoriev I.V."/>
            <person name="Nagy L."/>
            <person name="Hibbett D."/>
            <person name="Henrissat B."/>
            <person name="Matheny P.B."/>
            <person name="Labbe J."/>
            <person name="Martin A.F."/>
        </authorList>
    </citation>
    <scope>NUCLEOTIDE SEQUENCE</scope>
    <source>
        <strain evidence="1">BPL698</strain>
    </source>
</reference>
<evidence type="ECO:0000313" key="1">
    <source>
        <dbReference type="EMBL" id="KAI9437407.1"/>
    </source>
</evidence>
<dbReference type="EMBL" id="JAGFNK010000899">
    <property type="protein sequence ID" value="KAI9437407.1"/>
    <property type="molecule type" value="Genomic_DNA"/>
</dbReference>
<sequence length="137" mass="15543">MFDAVLESGIIAFHFFVRADAERPLNYSHEYQAVWIEPSDGTHIFDLQIGTAFNTTLSSADTHVFFRVRAHDGTVLLHITLLLSSTGIRSPSKCSTRGVRSHLKPQQKSWRTRAPRVVEQGKENSIRFTQAPFYLPI</sequence>
<organism evidence="1 2">
    <name type="scientific">Russula earlei</name>
    <dbReference type="NCBI Taxonomy" id="71964"/>
    <lineage>
        <taxon>Eukaryota</taxon>
        <taxon>Fungi</taxon>
        <taxon>Dikarya</taxon>
        <taxon>Basidiomycota</taxon>
        <taxon>Agaricomycotina</taxon>
        <taxon>Agaricomycetes</taxon>
        <taxon>Russulales</taxon>
        <taxon>Russulaceae</taxon>
        <taxon>Russula</taxon>
    </lineage>
</organism>
<proteinExistence type="predicted"/>
<accession>A0ACC0TRN8</accession>
<evidence type="ECO:0000313" key="2">
    <source>
        <dbReference type="Proteomes" id="UP001207468"/>
    </source>
</evidence>
<keyword evidence="2" id="KW-1185">Reference proteome</keyword>
<comment type="caution">
    <text evidence="1">The sequence shown here is derived from an EMBL/GenBank/DDBJ whole genome shotgun (WGS) entry which is preliminary data.</text>
</comment>
<gene>
    <name evidence="1" type="ORF">F5148DRAFT_896587</name>
</gene>
<name>A0ACC0TRN8_9AGAM</name>
<protein>
    <submittedName>
        <fullName evidence="1">Uncharacterized protein</fullName>
    </submittedName>
</protein>
<dbReference type="Proteomes" id="UP001207468">
    <property type="component" value="Unassembled WGS sequence"/>
</dbReference>